<dbReference type="GeneID" id="42797476"/>
<name>A0A650CLI3_9CREN</name>
<gene>
    <name evidence="2" type="ORF">D1868_00330</name>
</gene>
<feature type="transmembrane region" description="Helical" evidence="1">
    <location>
        <begin position="12"/>
        <end position="30"/>
    </location>
</feature>
<feature type="transmembrane region" description="Helical" evidence="1">
    <location>
        <begin position="227"/>
        <end position="252"/>
    </location>
</feature>
<feature type="transmembrane region" description="Helical" evidence="1">
    <location>
        <begin position="375"/>
        <end position="395"/>
    </location>
</feature>
<keyword evidence="1" id="KW-0472">Membrane</keyword>
<evidence type="ECO:0008006" key="4">
    <source>
        <dbReference type="Google" id="ProtNLM"/>
    </source>
</evidence>
<sequence>MDITKVQKVKIDTYYLILFFWDLLLSYILFKGHVIYAGDQSFIIYPHITFNYLEWGDVVPYTNYPYGFVPVVTPNLWVTWITVPFEVFGSYGEEVFTLVLMYIGTVFTFKLAQIYFSKIASLLGSMIFPSSWYLFSSGAVSSSIFFNDLFTYFSLPVLTYFVVAYSKGKIPFYKYFLTFSLIAFISLTASGDVIPFEFVYLIIILVYFIRKFNVVIASILSMILGQLYWLYLAVAPTVSYFSGIANTSLSIYTDLQTYTPLSLTIRSLGAVSITYIPNYVLLLSLIIPPVLTIPLLKKRKDIAFFYFIWILGVGLLSSYTTPFRPLIEYGILHSGLFAPFRDAPLFLSPIITLPYALLISAFLEELLKFKAGLITSLMLFLVLSLVIPYPVIISYNTGRISIPQQFIKTITYLNEQEGDFTVILLPFPVCGWYGTSWYYGNNIFLYFLKKPLLAGGTYSGGYFMELTTKLNYLIYIIRGENNVSTTLQSIKNLLMLFNVKYIVVEEDAQNVGIVDLIYLPPQNYTASLEILQKFGIVDLVENYSPFLIYKVNLNTSYVYETNSSNITLSENLSSILKPVKFTFNGYQITFNVSNSRHILLTFAYSPYWKIQGKTGYNMLGFIMYNVSDNGKVTIYNSLTPKLYLSYGIAIVYLVALILYTYILRRYGSSRVLFNRVLNVFRAFLIKK</sequence>
<accession>A0A650CLI3</accession>
<feature type="transmembrane region" description="Helical" evidence="1">
    <location>
        <begin position="200"/>
        <end position="220"/>
    </location>
</feature>
<organism evidence="2 3">
    <name type="scientific">Stygiolobus azoricus</name>
    <dbReference type="NCBI Taxonomy" id="41675"/>
    <lineage>
        <taxon>Archaea</taxon>
        <taxon>Thermoproteota</taxon>
        <taxon>Thermoprotei</taxon>
        <taxon>Sulfolobales</taxon>
        <taxon>Sulfolobaceae</taxon>
        <taxon>Stygiolobus</taxon>
    </lineage>
</organism>
<dbReference type="AlphaFoldDB" id="A0A650CLI3"/>
<dbReference type="EMBL" id="CP045483">
    <property type="protein sequence ID" value="QGR18593.1"/>
    <property type="molecule type" value="Genomic_DNA"/>
</dbReference>
<keyword evidence="1" id="KW-0812">Transmembrane</keyword>
<protein>
    <recommendedName>
        <fullName evidence="4">YfhO family protein</fullName>
    </recommendedName>
</protein>
<feature type="transmembrane region" description="Helical" evidence="1">
    <location>
        <begin position="144"/>
        <end position="163"/>
    </location>
</feature>
<feature type="transmembrane region" description="Helical" evidence="1">
    <location>
        <begin position="272"/>
        <end position="296"/>
    </location>
</feature>
<feature type="transmembrane region" description="Helical" evidence="1">
    <location>
        <begin position="95"/>
        <end position="112"/>
    </location>
</feature>
<proteinExistence type="predicted"/>
<dbReference type="Proteomes" id="UP000423396">
    <property type="component" value="Chromosome"/>
</dbReference>
<feature type="transmembrane region" description="Helical" evidence="1">
    <location>
        <begin position="343"/>
        <end position="363"/>
    </location>
</feature>
<keyword evidence="1" id="KW-1133">Transmembrane helix</keyword>
<evidence type="ECO:0000313" key="3">
    <source>
        <dbReference type="Proteomes" id="UP000423396"/>
    </source>
</evidence>
<feature type="transmembrane region" description="Helical" evidence="1">
    <location>
        <begin position="643"/>
        <end position="663"/>
    </location>
</feature>
<keyword evidence="3" id="KW-1185">Reference proteome</keyword>
<dbReference type="OrthoDB" id="43471at2157"/>
<reference evidence="2 3" key="1">
    <citation type="submission" date="2019-10" db="EMBL/GenBank/DDBJ databases">
        <title>Genome Sequences from Six Type Strain Members of the Archaeal Family Sulfolobaceae: Acidianus ambivalens, Acidianus infernus, Metallosphaera prunae, Stygiolobus azoricus, Sulfolobus metallicus, and Sulfurisphaera ohwakuensis.</title>
        <authorList>
            <person name="Counts J.A."/>
            <person name="Kelly R.M."/>
        </authorList>
    </citation>
    <scope>NUCLEOTIDE SEQUENCE [LARGE SCALE GENOMIC DNA]</scope>
    <source>
        <strain evidence="2 3">FC6</strain>
    </source>
</reference>
<feature type="transmembrane region" description="Helical" evidence="1">
    <location>
        <begin position="175"/>
        <end position="194"/>
    </location>
</feature>
<evidence type="ECO:0000256" key="1">
    <source>
        <dbReference type="SAM" id="Phobius"/>
    </source>
</evidence>
<dbReference type="RefSeq" id="WP_156004776.1">
    <property type="nucleotide sequence ID" value="NZ_CP045483.1"/>
</dbReference>
<feature type="transmembrane region" description="Helical" evidence="1">
    <location>
        <begin position="303"/>
        <end position="323"/>
    </location>
</feature>
<evidence type="ECO:0000313" key="2">
    <source>
        <dbReference type="EMBL" id="QGR18593.1"/>
    </source>
</evidence>
<dbReference type="KEGG" id="sazo:D1868_00330"/>